<evidence type="ECO:0000259" key="8">
    <source>
        <dbReference type="Pfam" id="PF09115"/>
    </source>
</evidence>
<dbReference type="InterPro" id="IPR015199">
    <property type="entry name" value="DNA_pol_III_delta_C"/>
</dbReference>
<evidence type="ECO:0000256" key="4">
    <source>
        <dbReference type="ARBA" id="ARBA00022695"/>
    </source>
</evidence>
<dbReference type="STRING" id="1121291.SAMN02745134_03115"/>
<dbReference type="PANTHER" id="PTHR11669">
    <property type="entry name" value="REPLICATION FACTOR C / DNA POLYMERASE III GAMMA-TAU SUBUNIT"/>
    <property type="match status" value="1"/>
</dbReference>
<evidence type="ECO:0000256" key="6">
    <source>
        <dbReference type="ARBA" id="ARBA00022932"/>
    </source>
</evidence>
<accession>A0A1W1XUT2</accession>
<gene>
    <name evidence="9" type="ORF">SAMN02745134_03115</name>
</gene>
<dbReference type="GO" id="GO:0003677">
    <property type="term" value="F:DNA binding"/>
    <property type="evidence" value="ECO:0007669"/>
    <property type="project" value="InterPro"/>
</dbReference>
<keyword evidence="5" id="KW-0235">DNA replication</keyword>
<keyword evidence="4" id="KW-0548">Nucleotidyltransferase</keyword>
<evidence type="ECO:0000256" key="1">
    <source>
        <dbReference type="ARBA" id="ARBA00012417"/>
    </source>
</evidence>
<dbReference type="Proteomes" id="UP000192468">
    <property type="component" value="Unassembled WGS sequence"/>
</dbReference>
<organism evidence="9 10">
    <name type="scientific">Clostridium acidisoli DSM 12555</name>
    <dbReference type="NCBI Taxonomy" id="1121291"/>
    <lineage>
        <taxon>Bacteria</taxon>
        <taxon>Bacillati</taxon>
        <taxon>Bacillota</taxon>
        <taxon>Clostridia</taxon>
        <taxon>Eubacteriales</taxon>
        <taxon>Clostridiaceae</taxon>
        <taxon>Clostridium</taxon>
    </lineage>
</organism>
<keyword evidence="6" id="KW-0239">DNA-directed DNA polymerase</keyword>
<dbReference type="PANTHER" id="PTHR11669:SF8">
    <property type="entry name" value="DNA POLYMERASE III SUBUNIT DELTA"/>
    <property type="match status" value="1"/>
</dbReference>
<dbReference type="Gene3D" id="3.40.50.300">
    <property type="entry name" value="P-loop containing nucleotide triphosphate hydrolases"/>
    <property type="match status" value="1"/>
</dbReference>
<dbReference type="Pfam" id="PF13177">
    <property type="entry name" value="DNA_pol3_delta2"/>
    <property type="match status" value="1"/>
</dbReference>
<dbReference type="EMBL" id="FWXH01000016">
    <property type="protein sequence ID" value="SMC27278.1"/>
    <property type="molecule type" value="Genomic_DNA"/>
</dbReference>
<proteinExistence type="predicted"/>
<comment type="catalytic activity">
    <reaction evidence="7">
        <text>DNA(n) + a 2'-deoxyribonucleoside 5'-triphosphate = DNA(n+1) + diphosphate</text>
        <dbReference type="Rhea" id="RHEA:22508"/>
        <dbReference type="Rhea" id="RHEA-COMP:17339"/>
        <dbReference type="Rhea" id="RHEA-COMP:17340"/>
        <dbReference type="ChEBI" id="CHEBI:33019"/>
        <dbReference type="ChEBI" id="CHEBI:61560"/>
        <dbReference type="ChEBI" id="CHEBI:173112"/>
        <dbReference type="EC" id="2.7.7.7"/>
    </reaction>
</comment>
<evidence type="ECO:0000256" key="5">
    <source>
        <dbReference type="ARBA" id="ARBA00022705"/>
    </source>
</evidence>
<keyword evidence="3" id="KW-0808">Transferase</keyword>
<dbReference type="GO" id="GO:0009360">
    <property type="term" value="C:DNA polymerase III complex"/>
    <property type="evidence" value="ECO:0007669"/>
    <property type="project" value="InterPro"/>
</dbReference>
<protein>
    <recommendedName>
        <fullName evidence="2">DNA polymerase III subunit delta'</fullName>
        <ecNumber evidence="1">2.7.7.7</ecNumber>
    </recommendedName>
</protein>
<dbReference type="InterPro" id="IPR050238">
    <property type="entry name" value="DNA_Rep/Repair_Clamp_Loader"/>
</dbReference>
<name>A0A1W1XUT2_9CLOT</name>
<dbReference type="Gene3D" id="1.20.272.10">
    <property type="match status" value="1"/>
</dbReference>
<sequence>MVKKMLFNNIIGHLDIREKLIRSIENGSFPHASLIVGEDGIGKSKIAREIAINILGKNEFKDYVDIEEYKISENKKSFSVDQVRSIIEEVNKKPYESDKKVIIIHDSDKMTAQAQNALLKTIEEPPKGVFLILLCGKKENILDTINSRCQSYKLARVSDDDIKEILLRDNLNISSEYIEGAKVFSGGIPGRAEDFINNSLYRDIRENTLKILIESNENDLTGFLKHKDFLVKNKDLWQEVLTSILSYARDIIIYKEVGKDSLIMNVDKVNLIKQLAETFSYRKLNNIIDIVNGTKNNFKSNVNAASAYHIMLVKIQEV</sequence>
<dbReference type="SUPFAM" id="SSF52540">
    <property type="entry name" value="P-loop containing nucleoside triphosphate hydrolases"/>
    <property type="match status" value="1"/>
</dbReference>
<dbReference type="Pfam" id="PF09115">
    <property type="entry name" value="DNApol3-delta_C"/>
    <property type="match status" value="1"/>
</dbReference>
<dbReference type="NCBIfam" id="NF004047">
    <property type="entry name" value="PRK05564.1"/>
    <property type="match status" value="1"/>
</dbReference>
<evidence type="ECO:0000256" key="2">
    <source>
        <dbReference type="ARBA" id="ARBA00014363"/>
    </source>
</evidence>
<dbReference type="AlphaFoldDB" id="A0A1W1XUT2"/>
<evidence type="ECO:0000256" key="3">
    <source>
        <dbReference type="ARBA" id="ARBA00022679"/>
    </source>
</evidence>
<evidence type="ECO:0000256" key="7">
    <source>
        <dbReference type="ARBA" id="ARBA00049244"/>
    </source>
</evidence>
<dbReference type="CDD" id="cd00009">
    <property type="entry name" value="AAA"/>
    <property type="match status" value="1"/>
</dbReference>
<dbReference type="GO" id="GO:0003887">
    <property type="term" value="F:DNA-directed DNA polymerase activity"/>
    <property type="evidence" value="ECO:0007669"/>
    <property type="project" value="UniProtKB-KW"/>
</dbReference>
<feature type="domain" description="DNA polymerase III delta subunit C-terminal" evidence="8">
    <location>
        <begin position="204"/>
        <end position="303"/>
    </location>
</feature>
<keyword evidence="10" id="KW-1185">Reference proteome</keyword>
<reference evidence="9 10" key="1">
    <citation type="submission" date="2017-04" db="EMBL/GenBank/DDBJ databases">
        <authorList>
            <person name="Afonso C.L."/>
            <person name="Miller P.J."/>
            <person name="Scott M.A."/>
            <person name="Spackman E."/>
            <person name="Goraichik I."/>
            <person name="Dimitrov K.M."/>
            <person name="Suarez D.L."/>
            <person name="Swayne D.E."/>
        </authorList>
    </citation>
    <scope>NUCLEOTIDE SEQUENCE [LARGE SCALE GENOMIC DNA]</scope>
    <source>
        <strain evidence="9 10">DSM 12555</strain>
    </source>
</reference>
<evidence type="ECO:0000313" key="10">
    <source>
        <dbReference type="Proteomes" id="UP000192468"/>
    </source>
</evidence>
<evidence type="ECO:0000313" key="9">
    <source>
        <dbReference type="EMBL" id="SMC27278.1"/>
    </source>
</evidence>
<dbReference type="EC" id="2.7.7.7" evidence="1"/>
<dbReference type="GO" id="GO:0006261">
    <property type="term" value="P:DNA-templated DNA replication"/>
    <property type="evidence" value="ECO:0007669"/>
    <property type="project" value="TreeGrafter"/>
</dbReference>
<dbReference type="InterPro" id="IPR027417">
    <property type="entry name" value="P-loop_NTPase"/>
</dbReference>